<organism evidence="2 3">
    <name type="scientific">Oceanobacillus limi</name>
    <dbReference type="NCBI Taxonomy" id="930131"/>
    <lineage>
        <taxon>Bacteria</taxon>
        <taxon>Bacillati</taxon>
        <taxon>Bacillota</taxon>
        <taxon>Bacilli</taxon>
        <taxon>Bacillales</taxon>
        <taxon>Bacillaceae</taxon>
        <taxon>Oceanobacillus</taxon>
    </lineage>
</organism>
<feature type="transmembrane region" description="Helical" evidence="1">
    <location>
        <begin position="189"/>
        <end position="207"/>
    </location>
</feature>
<feature type="transmembrane region" description="Helical" evidence="1">
    <location>
        <begin position="102"/>
        <end position="121"/>
    </location>
</feature>
<keyword evidence="1" id="KW-0472">Membrane</keyword>
<feature type="transmembrane region" description="Helical" evidence="1">
    <location>
        <begin position="457"/>
        <end position="474"/>
    </location>
</feature>
<feature type="transmembrane region" description="Helical" evidence="1">
    <location>
        <begin position="127"/>
        <end position="151"/>
    </location>
</feature>
<feature type="transmembrane region" description="Helical" evidence="1">
    <location>
        <begin position="318"/>
        <end position="345"/>
    </location>
</feature>
<feature type="transmembrane region" description="Helical" evidence="1">
    <location>
        <begin position="365"/>
        <end position="384"/>
    </location>
</feature>
<dbReference type="AlphaFoldDB" id="A0A1I0EQ31"/>
<feature type="transmembrane region" description="Helical" evidence="1">
    <location>
        <begin position="60"/>
        <end position="81"/>
    </location>
</feature>
<feature type="transmembrane region" description="Helical" evidence="1">
    <location>
        <begin position="6"/>
        <end position="24"/>
    </location>
</feature>
<keyword evidence="1" id="KW-0812">Transmembrane</keyword>
<dbReference type="OrthoDB" id="8641791at2"/>
<feature type="transmembrane region" description="Helical" evidence="1">
    <location>
        <begin position="280"/>
        <end position="298"/>
    </location>
</feature>
<dbReference type="Proteomes" id="UP000198618">
    <property type="component" value="Unassembled WGS sequence"/>
</dbReference>
<evidence type="ECO:0000313" key="2">
    <source>
        <dbReference type="EMBL" id="SET47319.1"/>
    </source>
</evidence>
<keyword evidence="1" id="KW-1133">Transmembrane helix</keyword>
<keyword evidence="3" id="KW-1185">Reference proteome</keyword>
<protein>
    <submittedName>
        <fullName evidence="2">C4-dicarboxylate transporter</fullName>
    </submittedName>
</protein>
<name>A0A1I0EQ31_9BACI</name>
<evidence type="ECO:0000256" key="1">
    <source>
        <dbReference type="SAM" id="Phobius"/>
    </source>
</evidence>
<feature type="transmembrane region" description="Helical" evidence="1">
    <location>
        <begin position="423"/>
        <end position="445"/>
    </location>
</feature>
<dbReference type="EMBL" id="FOHE01000012">
    <property type="protein sequence ID" value="SET47319.1"/>
    <property type="molecule type" value="Genomic_DNA"/>
</dbReference>
<feature type="transmembrane region" description="Helical" evidence="1">
    <location>
        <begin position="31"/>
        <end position="54"/>
    </location>
</feature>
<feature type="transmembrane region" description="Helical" evidence="1">
    <location>
        <begin position="247"/>
        <end position="268"/>
    </location>
</feature>
<proteinExistence type="predicted"/>
<gene>
    <name evidence="2" type="ORF">SAMN05216389_11233</name>
</gene>
<dbReference type="RefSeq" id="WP_090870648.1">
    <property type="nucleotide sequence ID" value="NZ_FOHE01000012.1"/>
</dbReference>
<sequence>MDLTLSHWLYLIGTLLVILTMLFRQNVVVPALVMSFFVAWSFTGSFLDGIQAIFNANLTAATELFNIFLIIAVMTALLRMIQSIGADEQMVQPFQKVMKNGTLSFWVLVVVTYILSLFFWPAPAVPLIGALLIPVAIQAGLSPIGAAIAISLAGHGMALSSDFILKVAPELTASSSGALEASAIGEQTLILSLVAGAVSLTMAYFMVRKSIKKPAKQNLTEWEKSGDDDLNLNADDTEVKKGKYSPVFAVLVPGIFLVIVTYVVVATFSDVVPAIEDGAGSALVGGTAILLIIVMSLFRDYKKTLQEVSDHIVKGFVFAFKVMGLVIPVAAFFFIGSGELAGQIFGTDSDTTPSFLFDLVQESQAFIPNNAFFTALGVLILGMVSGLDGSGFSALPLIGSLSEALAASTGMDPTTLASIGQIGAIWVGGGTLVAWSPIIAIAGFAKISVIDLVRKSFIPVVTGLLVTMIFALLFL</sequence>
<feature type="transmembrane region" description="Helical" evidence="1">
    <location>
        <begin position="391"/>
        <end position="411"/>
    </location>
</feature>
<reference evidence="2 3" key="1">
    <citation type="submission" date="2016-10" db="EMBL/GenBank/DDBJ databases">
        <authorList>
            <person name="de Groot N.N."/>
        </authorList>
    </citation>
    <scope>NUCLEOTIDE SEQUENCE [LARGE SCALE GENOMIC DNA]</scope>
    <source>
        <strain evidence="2 3">IBRC-M 10780</strain>
    </source>
</reference>
<accession>A0A1I0EQ31</accession>
<evidence type="ECO:0000313" key="3">
    <source>
        <dbReference type="Proteomes" id="UP000198618"/>
    </source>
</evidence>